<evidence type="ECO:0000313" key="2">
    <source>
        <dbReference type="Proteomes" id="UP001431209"/>
    </source>
</evidence>
<dbReference type="EMBL" id="JAOPGA020000059">
    <property type="protein sequence ID" value="KAL0476549.1"/>
    <property type="molecule type" value="Genomic_DNA"/>
</dbReference>
<keyword evidence="2" id="KW-1185">Reference proteome</keyword>
<reference evidence="1 2" key="1">
    <citation type="submission" date="2024-03" db="EMBL/GenBank/DDBJ databases">
        <title>The Acrasis kona genome and developmental transcriptomes reveal deep origins of eukaryotic multicellular pathways.</title>
        <authorList>
            <person name="Sheikh S."/>
            <person name="Fu C.-J."/>
            <person name="Brown M.W."/>
            <person name="Baldauf S.L."/>
        </authorList>
    </citation>
    <scope>NUCLEOTIDE SEQUENCE [LARGE SCALE GENOMIC DNA]</scope>
    <source>
        <strain evidence="1 2">ATCC MYA-3509</strain>
    </source>
</reference>
<proteinExistence type="predicted"/>
<protein>
    <submittedName>
        <fullName evidence="1">Uncharacterized protein</fullName>
    </submittedName>
</protein>
<sequence>MMVEQSTHILNTERVKRCNIWMYYDFQTNWEIFYELWSTEEVQDILEKDMYIWCDREADFVRKNGRLVKPTWVRGDDLWNYSKTDFHDTRITARIKKHIEAKEEFLCEVYGDCEEEDFSIACIQLYDQFEPQKGSLEAQIMIQGANYLVNTLYYIADKLFPNHCVQIISDSQECIVVVPELGILFDFIRCFLSEEHFKFSDLENFHVAKSNRKNS</sequence>
<accession>A0AAW2YIT0</accession>
<comment type="caution">
    <text evidence="1">The sequence shown here is derived from an EMBL/GenBank/DDBJ whole genome shotgun (WGS) entry which is preliminary data.</text>
</comment>
<organism evidence="1 2">
    <name type="scientific">Acrasis kona</name>
    <dbReference type="NCBI Taxonomy" id="1008807"/>
    <lineage>
        <taxon>Eukaryota</taxon>
        <taxon>Discoba</taxon>
        <taxon>Heterolobosea</taxon>
        <taxon>Tetramitia</taxon>
        <taxon>Eutetramitia</taxon>
        <taxon>Acrasidae</taxon>
        <taxon>Acrasis</taxon>
    </lineage>
</organism>
<dbReference type="Proteomes" id="UP001431209">
    <property type="component" value="Unassembled WGS sequence"/>
</dbReference>
<gene>
    <name evidence="1" type="ORF">AKO1_006067</name>
</gene>
<name>A0AAW2YIT0_9EUKA</name>
<evidence type="ECO:0000313" key="1">
    <source>
        <dbReference type="EMBL" id="KAL0476549.1"/>
    </source>
</evidence>
<dbReference type="AlphaFoldDB" id="A0AAW2YIT0"/>